<comment type="caution">
    <text evidence="8">The sequence shown here is derived from an EMBL/GenBank/DDBJ whole genome shotgun (WGS) entry which is preliminary data.</text>
</comment>
<keyword evidence="3" id="KW-0805">Transcription regulation</keyword>
<dbReference type="SUPFAM" id="SSF57701">
    <property type="entry name" value="Zn2/Cys6 DNA-binding domain"/>
    <property type="match status" value="1"/>
</dbReference>
<keyword evidence="1" id="KW-0479">Metal-binding</keyword>
<dbReference type="OrthoDB" id="3172332at2759"/>
<dbReference type="PANTHER" id="PTHR36206:SF4">
    <property type="entry name" value="HYPOTHETICAL CONSERVED PROTEIN (EUROFUNG)-RELATED"/>
    <property type="match status" value="1"/>
</dbReference>
<dbReference type="SMART" id="SM00066">
    <property type="entry name" value="GAL4"/>
    <property type="match status" value="1"/>
</dbReference>
<dbReference type="PANTHER" id="PTHR36206">
    <property type="entry name" value="ASPERCRYPTIN BIOSYNTHESIS CLUSTER-SPECIFIC TRANSCRIPTION REGULATOR ATNN-RELATED"/>
    <property type="match status" value="1"/>
</dbReference>
<accession>A0A8H7W0Z1</accession>
<keyword evidence="5" id="KW-0804">Transcription</keyword>
<evidence type="ECO:0000256" key="5">
    <source>
        <dbReference type="ARBA" id="ARBA00023163"/>
    </source>
</evidence>
<keyword evidence="9" id="KW-1185">Reference proteome</keyword>
<protein>
    <recommendedName>
        <fullName evidence="7">Zn(2)-C6 fungal-type domain-containing protein</fullName>
    </recommendedName>
</protein>
<dbReference type="InterPro" id="IPR052360">
    <property type="entry name" value="Transcr_Regulatory_Proteins"/>
</dbReference>
<evidence type="ECO:0000256" key="2">
    <source>
        <dbReference type="ARBA" id="ARBA00022833"/>
    </source>
</evidence>
<feature type="domain" description="Zn(2)-C6 fungal-type" evidence="7">
    <location>
        <begin position="44"/>
        <end position="72"/>
    </location>
</feature>
<dbReference type="GO" id="GO:0003677">
    <property type="term" value="F:DNA binding"/>
    <property type="evidence" value="ECO:0007669"/>
    <property type="project" value="UniProtKB-KW"/>
</dbReference>
<dbReference type="InterPro" id="IPR036864">
    <property type="entry name" value="Zn2-C6_fun-type_DNA-bd_sf"/>
</dbReference>
<dbReference type="AlphaFoldDB" id="A0A8H7W0Z1"/>
<keyword evidence="2" id="KW-0862">Zinc</keyword>
<dbReference type="InterPro" id="IPR001138">
    <property type="entry name" value="Zn2Cys6_DnaBD"/>
</dbReference>
<gene>
    <name evidence="8" type="ORF">IFR04_013005</name>
</gene>
<evidence type="ECO:0000256" key="3">
    <source>
        <dbReference type="ARBA" id="ARBA00023015"/>
    </source>
</evidence>
<evidence type="ECO:0000256" key="4">
    <source>
        <dbReference type="ARBA" id="ARBA00023125"/>
    </source>
</evidence>
<dbReference type="Pfam" id="PF00172">
    <property type="entry name" value="Zn_clus"/>
    <property type="match status" value="1"/>
</dbReference>
<dbReference type="EMBL" id="JAFJYH010000292">
    <property type="protein sequence ID" value="KAG4413861.1"/>
    <property type="molecule type" value="Genomic_DNA"/>
</dbReference>
<dbReference type="GO" id="GO:0000981">
    <property type="term" value="F:DNA-binding transcription factor activity, RNA polymerase II-specific"/>
    <property type="evidence" value="ECO:0007669"/>
    <property type="project" value="InterPro"/>
</dbReference>
<reference evidence="8" key="1">
    <citation type="submission" date="2021-02" db="EMBL/GenBank/DDBJ databases">
        <title>Genome sequence Cadophora malorum strain M34.</title>
        <authorList>
            <person name="Stefanovic E."/>
            <person name="Vu D."/>
            <person name="Scully C."/>
            <person name="Dijksterhuis J."/>
            <person name="Roader J."/>
            <person name="Houbraken J."/>
        </authorList>
    </citation>
    <scope>NUCLEOTIDE SEQUENCE</scope>
    <source>
        <strain evidence="8">M34</strain>
    </source>
</reference>
<dbReference type="PROSITE" id="PS00463">
    <property type="entry name" value="ZN2_CY6_FUNGAL_1"/>
    <property type="match status" value="1"/>
</dbReference>
<organism evidence="8 9">
    <name type="scientific">Cadophora malorum</name>
    <dbReference type="NCBI Taxonomy" id="108018"/>
    <lineage>
        <taxon>Eukaryota</taxon>
        <taxon>Fungi</taxon>
        <taxon>Dikarya</taxon>
        <taxon>Ascomycota</taxon>
        <taxon>Pezizomycotina</taxon>
        <taxon>Leotiomycetes</taxon>
        <taxon>Helotiales</taxon>
        <taxon>Ploettnerulaceae</taxon>
        <taxon>Cadophora</taxon>
    </lineage>
</organism>
<dbReference type="PROSITE" id="PS50048">
    <property type="entry name" value="ZN2_CY6_FUNGAL_2"/>
    <property type="match status" value="1"/>
</dbReference>
<evidence type="ECO:0000313" key="9">
    <source>
        <dbReference type="Proteomes" id="UP000664132"/>
    </source>
</evidence>
<evidence type="ECO:0000256" key="6">
    <source>
        <dbReference type="ARBA" id="ARBA00023242"/>
    </source>
</evidence>
<dbReference type="GO" id="GO:0008270">
    <property type="term" value="F:zinc ion binding"/>
    <property type="evidence" value="ECO:0007669"/>
    <property type="project" value="InterPro"/>
</dbReference>
<evidence type="ECO:0000256" key="1">
    <source>
        <dbReference type="ARBA" id="ARBA00022723"/>
    </source>
</evidence>
<dbReference type="CDD" id="cd00067">
    <property type="entry name" value="GAL4"/>
    <property type="match status" value="1"/>
</dbReference>
<name>A0A8H7W0Z1_9HELO</name>
<proteinExistence type="predicted"/>
<keyword evidence="4" id="KW-0238">DNA-binding</keyword>
<dbReference type="Proteomes" id="UP000664132">
    <property type="component" value="Unassembled WGS sequence"/>
</dbReference>
<evidence type="ECO:0000259" key="7">
    <source>
        <dbReference type="PROSITE" id="PS50048"/>
    </source>
</evidence>
<dbReference type="Gene3D" id="4.10.240.10">
    <property type="entry name" value="Zn(2)-C6 fungal-type DNA-binding domain"/>
    <property type="match status" value="1"/>
</dbReference>
<keyword evidence="6" id="KW-0539">Nucleus</keyword>
<evidence type="ECO:0000313" key="8">
    <source>
        <dbReference type="EMBL" id="KAG4413861.1"/>
    </source>
</evidence>
<sequence length="586" mass="66410">MSPADSTSSSLSTSPSVEVVLTERPRTIANTSKTRKSKPKVRTGCLTCKARRVKCDEAKPECNRCIKAGLTCDGYKQPTKSVLRSRQRQIILPKKVAIPRAATTIAPLRRIYSGVGFEDPLDGQCFRIFLEETSREVSGTFPNSLWGRLIPQISEVEPFVRHAVIAIGALGKESRINRQSKQLGSLTQGSDYQYALQQYDKSLRGMREAIAAGQHDLRKALIACLLVFCFEGMLGNQAAAAIHAQRGLMLLHQWTTGNNPFGKPFQTQKAWQDQLFEEDLLEAFNALDSQVLLFIDTREKSVHSQIKTSQNSVVQSMPREFTSLSQARQFWQLIMNRNYHFCKSIQQTDMVKLKEERKDSEWEGSVDMKHTELLLSDAQDGPWPLREEHLRYRGDIFRWMTAFANLYEKIAASDNERERACAGILQVQARVSNIMLAGTFFTTECEYDIFLPEFNDVVNFSESILPYIQSTYNGTAPRFNVDIGIVAALFLVGSRCRDDAIRQRAIDMLFAANYREGIWDALAVAHVARWLRSLEVKHVEPGRWIPEEKRAVLSAINIDLYRKKEVLGAVQKTKDGVVESKTLITW</sequence>